<name>A0A2M4CBK8_9DIPT</name>
<proteinExistence type="predicted"/>
<reference evidence="1" key="1">
    <citation type="submission" date="2018-01" db="EMBL/GenBank/DDBJ databases">
        <title>An insight into the sialome of Amazonian anophelines.</title>
        <authorList>
            <person name="Ribeiro J.M."/>
            <person name="Scarpassa V."/>
            <person name="Calvo E."/>
        </authorList>
    </citation>
    <scope>NUCLEOTIDE SEQUENCE</scope>
    <source>
        <tissue evidence="1">Salivary glands</tissue>
    </source>
</reference>
<dbReference type="EMBL" id="GGFJ01013474">
    <property type="protein sequence ID" value="MBW62615.1"/>
    <property type="molecule type" value="Transcribed_RNA"/>
</dbReference>
<protein>
    <submittedName>
        <fullName evidence="1">Putative secreted protein</fullName>
    </submittedName>
</protein>
<evidence type="ECO:0000313" key="1">
    <source>
        <dbReference type="EMBL" id="MBW62615.1"/>
    </source>
</evidence>
<accession>A0A2M4CBK8</accession>
<sequence length="81" mass="9504">MQSVCVSFCVCVPPHTESQQLERFISMFDSLDAHMAWHISSRGRFAFKVVELEGEGSRSPYERSSCPVSDFRLFRRMWLHF</sequence>
<dbReference type="AlphaFoldDB" id="A0A2M4CBK8"/>
<organism evidence="1">
    <name type="scientific">Anopheles marajoara</name>
    <dbReference type="NCBI Taxonomy" id="58244"/>
    <lineage>
        <taxon>Eukaryota</taxon>
        <taxon>Metazoa</taxon>
        <taxon>Ecdysozoa</taxon>
        <taxon>Arthropoda</taxon>
        <taxon>Hexapoda</taxon>
        <taxon>Insecta</taxon>
        <taxon>Pterygota</taxon>
        <taxon>Neoptera</taxon>
        <taxon>Endopterygota</taxon>
        <taxon>Diptera</taxon>
        <taxon>Nematocera</taxon>
        <taxon>Culicoidea</taxon>
        <taxon>Culicidae</taxon>
        <taxon>Anophelinae</taxon>
        <taxon>Anopheles</taxon>
    </lineage>
</organism>